<dbReference type="GO" id="GO:0003677">
    <property type="term" value="F:DNA binding"/>
    <property type="evidence" value="ECO:0007669"/>
    <property type="project" value="UniProtKB-KW"/>
</dbReference>
<reference evidence="3" key="1">
    <citation type="submission" date="2019-08" db="EMBL/GenBank/DDBJ databases">
        <authorList>
            <person name="Kucharzyk K."/>
            <person name="Murdoch R.W."/>
            <person name="Higgins S."/>
            <person name="Loffler F."/>
        </authorList>
    </citation>
    <scope>NUCLEOTIDE SEQUENCE</scope>
</reference>
<gene>
    <name evidence="3" type="ORF">SDC9_40587</name>
</gene>
<evidence type="ECO:0000259" key="2">
    <source>
        <dbReference type="PROSITE" id="PS50977"/>
    </source>
</evidence>
<protein>
    <recommendedName>
        <fullName evidence="2">HTH tetR-type domain-containing protein</fullName>
    </recommendedName>
</protein>
<dbReference type="Gene3D" id="1.10.357.10">
    <property type="entry name" value="Tetracycline Repressor, domain 2"/>
    <property type="match status" value="1"/>
</dbReference>
<organism evidence="3">
    <name type="scientific">bioreactor metagenome</name>
    <dbReference type="NCBI Taxonomy" id="1076179"/>
    <lineage>
        <taxon>unclassified sequences</taxon>
        <taxon>metagenomes</taxon>
        <taxon>ecological metagenomes</taxon>
    </lineage>
</organism>
<accession>A0A644VSQ5</accession>
<dbReference type="InterPro" id="IPR050624">
    <property type="entry name" value="HTH-type_Tx_Regulator"/>
</dbReference>
<keyword evidence="1" id="KW-0238">DNA-binding</keyword>
<feature type="domain" description="HTH tetR-type" evidence="2">
    <location>
        <begin position="8"/>
        <end position="68"/>
    </location>
</feature>
<dbReference type="EMBL" id="VSSQ01000428">
    <property type="protein sequence ID" value="MPL94434.1"/>
    <property type="molecule type" value="Genomic_DNA"/>
</dbReference>
<dbReference type="SUPFAM" id="SSF46689">
    <property type="entry name" value="Homeodomain-like"/>
    <property type="match status" value="1"/>
</dbReference>
<dbReference type="InterPro" id="IPR023772">
    <property type="entry name" value="DNA-bd_HTH_TetR-type_CS"/>
</dbReference>
<proteinExistence type="predicted"/>
<dbReference type="AlphaFoldDB" id="A0A644VSQ5"/>
<evidence type="ECO:0000256" key="1">
    <source>
        <dbReference type="ARBA" id="ARBA00023125"/>
    </source>
</evidence>
<dbReference type="PROSITE" id="PS01081">
    <property type="entry name" value="HTH_TETR_1"/>
    <property type="match status" value="1"/>
</dbReference>
<dbReference type="PANTHER" id="PTHR43479:SF11">
    <property type="entry name" value="ACREF_ENVCD OPERON REPRESSOR-RELATED"/>
    <property type="match status" value="1"/>
</dbReference>
<dbReference type="InterPro" id="IPR009057">
    <property type="entry name" value="Homeodomain-like_sf"/>
</dbReference>
<dbReference type="InterPro" id="IPR001647">
    <property type="entry name" value="HTH_TetR"/>
</dbReference>
<comment type="caution">
    <text evidence="3">The sequence shown here is derived from an EMBL/GenBank/DDBJ whole genome shotgun (WGS) entry which is preliminary data.</text>
</comment>
<name>A0A644VSQ5_9ZZZZ</name>
<dbReference type="Pfam" id="PF00440">
    <property type="entry name" value="TetR_N"/>
    <property type="match status" value="1"/>
</dbReference>
<evidence type="ECO:0000313" key="3">
    <source>
        <dbReference type="EMBL" id="MPL94434.1"/>
    </source>
</evidence>
<dbReference type="PANTHER" id="PTHR43479">
    <property type="entry name" value="ACREF/ENVCD OPERON REPRESSOR-RELATED"/>
    <property type="match status" value="1"/>
</dbReference>
<sequence>MIFLGKKVNRLDFLVATSFKLACEKGFDNMSIKDITFDMNSSPGAVYYHFDTKDKLLKAIFKKYVLEFFKDFTNKIINNKWDFDYKLRFMFNYLVNYDITTGSPVIKDCPDFRDYYLFIISCFHMHSNIKKYVNEIAVELENSLKKSFQTKKTRMRILR</sequence>
<dbReference type="PROSITE" id="PS50977">
    <property type="entry name" value="HTH_TETR_2"/>
    <property type="match status" value="1"/>
</dbReference>